<accession>A0A1R3RA06</accession>
<dbReference type="VEuPathDB" id="FungiDB:ASPCADRAFT_134319"/>
<keyword evidence="1" id="KW-0732">Signal</keyword>
<evidence type="ECO:0008006" key="4">
    <source>
        <dbReference type="Google" id="ProtNLM"/>
    </source>
</evidence>
<keyword evidence="3" id="KW-1185">Reference proteome</keyword>
<gene>
    <name evidence="2" type="ORF">ASPCADRAFT_134319</name>
</gene>
<name>A0A1R3RA06_ASPC5</name>
<protein>
    <recommendedName>
        <fullName evidence="4">Secreted protein</fullName>
    </recommendedName>
</protein>
<reference evidence="3" key="1">
    <citation type="journal article" date="2017" name="Genome Biol.">
        <title>Comparative genomics reveals high biological diversity and specific adaptations in the industrially and medically important fungal genus Aspergillus.</title>
        <authorList>
            <person name="de Vries R.P."/>
            <person name="Riley R."/>
            <person name="Wiebenga A."/>
            <person name="Aguilar-Osorio G."/>
            <person name="Amillis S."/>
            <person name="Uchima C.A."/>
            <person name="Anderluh G."/>
            <person name="Asadollahi M."/>
            <person name="Askin M."/>
            <person name="Barry K."/>
            <person name="Battaglia E."/>
            <person name="Bayram O."/>
            <person name="Benocci T."/>
            <person name="Braus-Stromeyer S.A."/>
            <person name="Caldana C."/>
            <person name="Canovas D."/>
            <person name="Cerqueira G.C."/>
            <person name="Chen F."/>
            <person name="Chen W."/>
            <person name="Choi C."/>
            <person name="Clum A."/>
            <person name="Dos Santos R.A."/>
            <person name="Damasio A.R."/>
            <person name="Diallinas G."/>
            <person name="Emri T."/>
            <person name="Fekete E."/>
            <person name="Flipphi M."/>
            <person name="Freyberg S."/>
            <person name="Gallo A."/>
            <person name="Gournas C."/>
            <person name="Habgood R."/>
            <person name="Hainaut M."/>
            <person name="Harispe M.L."/>
            <person name="Henrissat B."/>
            <person name="Hilden K.S."/>
            <person name="Hope R."/>
            <person name="Hossain A."/>
            <person name="Karabika E."/>
            <person name="Karaffa L."/>
            <person name="Karanyi Z."/>
            <person name="Krasevec N."/>
            <person name="Kuo A."/>
            <person name="Kusch H."/>
            <person name="LaButti K."/>
            <person name="Lagendijk E.L."/>
            <person name="Lapidus A."/>
            <person name="Levasseur A."/>
            <person name="Lindquist E."/>
            <person name="Lipzen A."/>
            <person name="Logrieco A.F."/>
            <person name="MacCabe A."/>
            <person name="Maekelae M.R."/>
            <person name="Malavazi I."/>
            <person name="Melin P."/>
            <person name="Meyer V."/>
            <person name="Mielnichuk N."/>
            <person name="Miskei M."/>
            <person name="Molnar A.P."/>
            <person name="Mule G."/>
            <person name="Ngan C.Y."/>
            <person name="Orejas M."/>
            <person name="Orosz E."/>
            <person name="Ouedraogo J.P."/>
            <person name="Overkamp K.M."/>
            <person name="Park H.-S."/>
            <person name="Perrone G."/>
            <person name="Piumi F."/>
            <person name="Punt P.J."/>
            <person name="Ram A.F."/>
            <person name="Ramon A."/>
            <person name="Rauscher S."/>
            <person name="Record E."/>
            <person name="Riano-Pachon D.M."/>
            <person name="Robert V."/>
            <person name="Roehrig J."/>
            <person name="Ruller R."/>
            <person name="Salamov A."/>
            <person name="Salih N.S."/>
            <person name="Samson R.A."/>
            <person name="Sandor E."/>
            <person name="Sanguinetti M."/>
            <person name="Schuetze T."/>
            <person name="Sepcic K."/>
            <person name="Shelest E."/>
            <person name="Sherlock G."/>
            <person name="Sophianopoulou V."/>
            <person name="Squina F.M."/>
            <person name="Sun H."/>
            <person name="Susca A."/>
            <person name="Todd R.B."/>
            <person name="Tsang A."/>
            <person name="Unkles S.E."/>
            <person name="van de Wiele N."/>
            <person name="van Rossen-Uffink D."/>
            <person name="Oliveira J.V."/>
            <person name="Vesth T.C."/>
            <person name="Visser J."/>
            <person name="Yu J.-H."/>
            <person name="Zhou M."/>
            <person name="Andersen M.R."/>
            <person name="Archer D.B."/>
            <person name="Baker S.E."/>
            <person name="Benoit I."/>
            <person name="Brakhage A.A."/>
            <person name="Braus G.H."/>
            <person name="Fischer R."/>
            <person name="Frisvad J.C."/>
            <person name="Goldman G.H."/>
            <person name="Houbraken J."/>
            <person name="Oakley B."/>
            <person name="Pocsi I."/>
            <person name="Scazzocchio C."/>
            <person name="Seiboth B."/>
            <person name="vanKuyk P.A."/>
            <person name="Wortman J."/>
            <person name="Dyer P.S."/>
            <person name="Grigoriev I.V."/>
        </authorList>
    </citation>
    <scope>NUCLEOTIDE SEQUENCE [LARGE SCALE GENOMIC DNA]</scope>
    <source>
        <strain evidence="3">ITEM 5010</strain>
    </source>
</reference>
<feature type="signal peptide" evidence="1">
    <location>
        <begin position="1"/>
        <end position="26"/>
    </location>
</feature>
<evidence type="ECO:0000313" key="2">
    <source>
        <dbReference type="EMBL" id="OOF91303.1"/>
    </source>
</evidence>
<sequence length="140" mass="15203">MLTGRLALIPLSPCLSLFVFSGLCSACMLCTTPSGLMPIPRVSQICTTFRMSTAFVSLYSFGSSFPDAEWYGGGMDALVDQGWNSLSRAGGCRSTDSPWLTSILQSSCSICRIVGLYWLDSVLRQRARLTAQLCTCVCFL</sequence>
<evidence type="ECO:0000313" key="3">
    <source>
        <dbReference type="Proteomes" id="UP000188318"/>
    </source>
</evidence>
<evidence type="ECO:0000256" key="1">
    <source>
        <dbReference type="SAM" id="SignalP"/>
    </source>
</evidence>
<feature type="chain" id="PRO_5012503674" description="Secreted protein" evidence="1">
    <location>
        <begin position="27"/>
        <end position="140"/>
    </location>
</feature>
<dbReference type="AlphaFoldDB" id="A0A1R3RA06"/>
<dbReference type="Proteomes" id="UP000188318">
    <property type="component" value="Unassembled WGS sequence"/>
</dbReference>
<proteinExistence type="predicted"/>
<organism evidence="2 3">
    <name type="scientific">Aspergillus carbonarius (strain ITEM 5010)</name>
    <dbReference type="NCBI Taxonomy" id="602072"/>
    <lineage>
        <taxon>Eukaryota</taxon>
        <taxon>Fungi</taxon>
        <taxon>Dikarya</taxon>
        <taxon>Ascomycota</taxon>
        <taxon>Pezizomycotina</taxon>
        <taxon>Eurotiomycetes</taxon>
        <taxon>Eurotiomycetidae</taxon>
        <taxon>Eurotiales</taxon>
        <taxon>Aspergillaceae</taxon>
        <taxon>Aspergillus</taxon>
        <taxon>Aspergillus subgen. Circumdati</taxon>
    </lineage>
</organism>
<dbReference type="EMBL" id="KV907511">
    <property type="protein sequence ID" value="OOF91303.1"/>
    <property type="molecule type" value="Genomic_DNA"/>
</dbReference>